<dbReference type="PROSITE" id="PS00518">
    <property type="entry name" value="ZF_RING_1"/>
    <property type="match status" value="1"/>
</dbReference>
<evidence type="ECO:0000313" key="8">
    <source>
        <dbReference type="Proteomes" id="UP000001307"/>
    </source>
</evidence>
<keyword evidence="5" id="KW-1133">Transmembrane helix</keyword>
<protein>
    <recommendedName>
        <fullName evidence="6">RING-type domain-containing protein</fullName>
    </recommendedName>
</protein>
<keyword evidence="5" id="KW-0472">Membrane</keyword>
<dbReference type="AlphaFoldDB" id="E4XUR4"/>
<dbReference type="SUPFAM" id="SSF57850">
    <property type="entry name" value="RING/U-box"/>
    <property type="match status" value="1"/>
</dbReference>
<evidence type="ECO:0000256" key="2">
    <source>
        <dbReference type="ARBA" id="ARBA00022771"/>
    </source>
</evidence>
<keyword evidence="8" id="KW-1185">Reference proteome</keyword>
<sequence>MEPTVIGLISAGAIAVLILAAIFLRYKFPESFATRKLSYQNTNIRRKTFMVNKYKPENMTRNQLLELARARARAQFNESHRNSLVAELMETRPEVSERLEPVFFVFDESIKDCAVCTKEFNMHSVLPSVITVCGHQLCDVCVDRCLRDFSRCPICSSPIFEGDVLRHYDLFQEKPKELPGCDLV</sequence>
<dbReference type="Gene3D" id="3.30.40.10">
    <property type="entry name" value="Zinc/RING finger domain, C3HC4 (zinc finger)"/>
    <property type="match status" value="1"/>
</dbReference>
<dbReference type="InParanoid" id="E4XUR4"/>
<keyword evidence="5" id="KW-0812">Transmembrane</keyword>
<evidence type="ECO:0000256" key="1">
    <source>
        <dbReference type="ARBA" id="ARBA00022723"/>
    </source>
</evidence>
<dbReference type="EMBL" id="FN653189">
    <property type="protein sequence ID" value="CBY13461.1"/>
    <property type="molecule type" value="Genomic_DNA"/>
</dbReference>
<keyword evidence="1" id="KW-0479">Metal-binding</keyword>
<gene>
    <name evidence="7" type="ORF">GSOID_T00004776001</name>
</gene>
<keyword evidence="3" id="KW-0862">Zinc</keyword>
<evidence type="ECO:0000313" key="7">
    <source>
        <dbReference type="EMBL" id="CBY13461.1"/>
    </source>
</evidence>
<feature type="domain" description="RING-type" evidence="6">
    <location>
        <begin position="113"/>
        <end position="156"/>
    </location>
</feature>
<evidence type="ECO:0000256" key="5">
    <source>
        <dbReference type="SAM" id="Phobius"/>
    </source>
</evidence>
<dbReference type="GO" id="GO:0008270">
    <property type="term" value="F:zinc ion binding"/>
    <property type="evidence" value="ECO:0007669"/>
    <property type="project" value="UniProtKB-KW"/>
</dbReference>
<dbReference type="OrthoDB" id="6499288at2759"/>
<name>E4XUR4_OIKDI</name>
<dbReference type="Proteomes" id="UP000001307">
    <property type="component" value="Unassembled WGS sequence"/>
</dbReference>
<dbReference type="InterPro" id="IPR001841">
    <property type="entry name" value="Znf_RING"/>
</dbReference>
<keyword evidence="2 4" id="KW-0863">Zinc-finger</keyword>
<reference evidence="7" key="1">
    <citation type="journal article" date="2010" name="Science">
        <title>Plasticity of animal genome architecture unmasked by rapid evolution of a pelagic tunicate.</title>
        <authorList>
            <person name="Denoeud F."/>
            <person name="Henriet S."/>
            <person name="Mungpakdee S."/>
            <person name="Aury J.M."/>
            <person name="Da Silva C."/>
            <person name="Brinkmann H."/>
            <person name="Mikhaleva J."/>
            <person name="Olsen L.C."/>
            <person name="Jubin C."/>
            <person name="Canestro C."/>
            <person name="Bouquet J.M."/>
            <person name="Danks G."/>
            <person name="Poulain J."/>
            <person name="Campsteijn C."/>
            <person name="Adamski M."/>
            <person name="Cross I."/>
            <person name="Yadetie F."/>
            <person name="Muffato M."/>
            <person name="Louis A."/>
            <person name="Butcher S."/>
            <person name="Tsagkogeorga G."/>
            <person name="Konrad A."/>
            <person name="Singh S."/>
            <person name="Jensen M.F."/>
            <person name="Cong E.H."/>
            <person name="Eikeseth-Otteraa H."/>
            <person name="Noel B."/>
            <person name="Anthouard V."/>
            <person name="Porcel B.M."/>
            <person name="Kachouri-Lafond R."/>
            <person name="Nishino A."/>
            <person name="Ugolini M."/>
            <person name="Chourrout P."/>
            <person name="Nishida H."/>
            <person name="Aasland R."/>
            <person name="Huzurbazar S."/>
            <person name="Westhof E."/>
            <person name="Delsuc F."/>
            <person name="Lehrach H."/>
            <person name="Reinhardt R."/>
            <person name="Weissenbach J."/>
            <person name="Roy S.W."/>
            <person name="Artiguenave F."/>
            <person name="Postlethwait J.H."/>
            <person name="Manak J.R."/>
            <person name="Thompson E.M."/>
            <person name="Jaillon O."/>
            <person name="Du Pasquier L."/>
            <person name="Boudinot P."/>
            <person name="Liberles D.A."/>
            <person name="Volff J.N."/>
            <person name="Philippe H."/>
            <person name="Lenhard B."/>
            <person name="Roest Crollius H."/>
            <person name="Wincker P."/>
            <person name="Chourrout D."/>
        </authorList>
    </citation>
    <scope>NUCLEOTIDE SEQUENCE [LARGE SCALE GENOMIC DNA]</scope>
</reference>
<proteinExistence type="predicted"/>
<evidence type="ECO:0000259" key="6">
    <source>
        <dbReference type="PROSITE" id="PS50089"/>
    </source>
</evidence>
<evidence type="ECO:0000256" key="4">
    <source>
        <dbReference type="PROSITE-ProRule" id="PRU00175"/>
    </source>
</evidence>
<accession>E4XUR4</accession>
<dbReference type="SMART" id="SM00184">
    <property type="entry name" value="RING"/>
    <property type="match status" value="1"/>
</dbReference>
<dbReference type="InterPro" id="IPR017907">
    <property type="entry name" value="Znf_RING_CS"/>
</dbReference>
<evidence type="ECO:0000256" key="3">
    <source>
        <dbReference type="ARBA" id="ARBA00022833"/>
    </source>
</evidence>
<dbReference type="InterPro" id="IPR013083">
    <property type="entry name" value="Znf_RING/FYVE/PHD"/>
</dbReference>
<dbReference type="PROSITE" id="PS50089">
    <property type="entry name" value="ZF_RING_2"/>
    <property type="match status" value="1"/>
</dbReference>
<organism evidence="7">
    <name type="scientific">Oikopleura dioica</name>
    <name type="common">Tunicate</name>
    <dbReference type="NCBI Taxonomy" id="34765"/>
    <lineage>
        <taxon>Eukaryota</taxon>
        <taxon>Metazoa</taxon>
        <taxon>Chordata</taxon>
        <taxon>Tunicata</taxon>
        <taxon>Appendicularia</taxon>
        <taxon>Copelata</taxon>
        <taxon>Oikopleuridae</taxon>
        <taxon>Oikopleura</taxon>
    </lineage>
</organism>
<feature type="transmembrane region" description="Helical" evidence="5">
    <location>
        <begin position="6"/>
        <end position="26"/>
    </location>
</feature>